<proteinExistence type="predicted"/>
<dbReference type="HOGENOM" id="CLU_012494_13_4_9"/>
<dbReference type="EMBL" id="AEBR01000003">
    <property type="protein sequence ID" value="EFM84295.1"/>
    <property type="molecule type" value="Genomic_DNA"/>
</dbReference>
<comment type="caution">
    <text evidence="3">The sequence shown here is derived from an EMBL/GenBank/DDBJ whole genome shotgun (WGS) entry which is preliminary data.</text>
</comment>
<dbReference type="RefSeq" id="WP_002365272.1">
    <property type="nucleotide sequence ID" value="NZ_GL454409.1"/>
</dbReference>
<dbReference type="PANTHER" id="PTHR48081">
    <property type="entry name" value="AB HYDROLASE SUPERFAMILY PROTEIN C4A8.06C"/>
    <property type="match status" value="1"/>
</dbReference>
<dbReference type="InterPro" id="IPR029058">
    <property type="entry name" value="AB_hydrolase_fold"/>
</dbReference>
<dbReference type="Proteomes" id="UP000004846">
    <property type="component" value="Unassembled WGS sequence"/>
</dbReference>
<dbReference type="Gene3D" id="3.40.50.1820">
    <property type="entry name" value="alpha/beta hydrolase"/>
    <property type="match status" value="1"/>
</dbReference>
<keyword evidence="1 3" id="KW-0378">Hydrolase</keyword>
<feature type="domain" description="Alpha/beta hydrolase fold-3" evidence="2">
    <location>
        <begin position="99"/>
        <end position="301"/>
    </location>
</feature>
<dbReference type="InterPro" id="IPR013094">
    <property type="entry name" value="AB_hydrolase_3"/>
</dbReference>
<reference evidence="3 4" key="1">
    <citation type="submission" date="2010-07" db="EMBL/GenBank/DDBJ databases">
        <authorList>
            <person name="Sid Ahmed O."/>
        </authorList>
    </citation>
    <scope>NUCLEOTIDE SEQUENCE [LARGE SCALE GENOMIC DNA]</scope>
    <source>
        <strain evidence="3 4">TX4248</strain>
    </source>
</reference>
<dbReference type="AlphaFoldDB" id="A0A125WAE2"/>
<protein>
    <submittedName>
        <fullName evidence="3">Hydrolase, alpha/beta domain protein</fullName>
    </submittedName>
</protein>
<name>A0A125WAE2_ENTFL</name>
<evidence type="ECO:0000313" key="3">
    <source>
        <dbReference type="EMBL" id="EFM84295.1"/>
    </source>
</evidence>
<evidence type="ECO:0000259" key="2">
    <source>
        <dbReference type="Pfam" id="PF07859"/>
    </source>
</evidence>
<dbReference type="GO" id="GO:0016787">
    <property type="term" value="F:hydrolase activity"/>
    <property type="evidence" value="ECO:0007669"/>
    <property type="project" value="UniProtKB-KW"/>
</dbReference>
<accession>A0A125WAE2</accession>
<evidence type="ECO:0000256" key="1">
    <source>
        <dbReference type="ARBA" id="ARBA00022801"/>
    </source>
</evidence>
<sequence>MKKKSIGLLLASAYLFHARSRQKSLKACLFEDSLRLSQIARLERNPKVTKAFYHWQRSLNEQVTLPKHLRHLFPLQEMTQFPTMYRMSNSVIAPTKKAVLYLHGGGFTLNLAYSQLDFSYKLIEDLSFATDYFIPVYPLAPNKSFADIYNHCYAAYQEILQHYDPEDVILLGDSAGGTLVLNVLQNLATDFPERLPKAAVLISPWLDGHLDIPVAKSYQKKDKMIGMNYLQLIAQEIDDTANHSTLSLNCLSFDYQKFPPLFFVGGTHEVFCPSYHQFLKQLGPRPQDTCRLVPGMQHVFAMKQYLPEGRQARKQIAQFIQEQW</sequence>
<organism evidence="3 4">
    <name type="scientific">Enterococcus faecalis TX4248</name>
    <dbReference type="NCBI Taxonomy" id="749495"/>
    <lineage>
        <taxon>Bacteria</taxon>
        <taxon>Bacillati</taxon>
        <taxon>Bacillota</taxon>
        <taxon>Bacilli</taxon>
        <taxon>Lactobacillales</taxon>
        <taxon>Enterococcaceae</taxon>
        <taxon>Enterococcus</taxon>
    </lineage>
</organism>
<dbReference type="SUPFAM" id="SSF53474">
    <property type="entry name" value="alpha/beta-Hydrolases"/>
    <property type="match status" value="1"/>
</dbReference>
<evidence type="ECO:0000313" key="4">
    <source>
        <dbReference type="Proteomes" id="UP000004846"/>
    </source>
</evidence>
<gene>
    <name evidence="3" type="ORF">HMPREF9498_00040</name>
</gene>
<dbReference type="PANTHER" id="PTHR48081:SF8">
    <property type="entry name" value="ALPHA_BETA HYDROLASE FOLD-3 DOMAIN-CONTAINING PROTEIN-RELATED"/>
    <property type="match status" value="1"/>
</dbReference>
<dbReference type="InterPro" id="IPR050300">
    <property type="entry name" value="GDXG_lipolytic_enzyme"/>
</dbReference>
<dbReference type="Pfam" id="PF07859">
    <property type="entry name" value="Abhydrolase_3"/>
    <property type="match status" value="1"/>
</dbReference>